<dbReference type="GO" id="GO:0005886">
    <property type="term" value="C:plasma membrane"/>
    <property type="evidence" value="ECO:0007669"/>
    <property type="project" value="TreeGrafter"/>
</dbReference>
<dbReference type="InterPro" id="IPR017896">
    <property type="entry name" value="4Fe4S_Fe-S-bd"/>
</dbReference>
<dbReference type="GO" id="GO:0046872">
    <property type="term" value="F:metal ion binding"/>
    <property type="evidence" value="ECO:0007669"/>
    <property type="project" value="UniProtKB-KW"/>
</dbReference>
<keyword evidence="2" id="KW-0408">Iron</keyword>
<keyword evidence="6" id="KW-1185">Reference proteome</keyword>
<evidence type="ECO:0000256" key="1">
    <source>
        <dbReference type="ARBA" id="ARBA00022723"/>
    </source>
</evidence>
<evidence type="ECO:0000313" key="6">
    <source>
        <dbReference type="Proteomes" id="UP000192418"/>
    </source>
</evidence>
<evidence type="ECO:0000259" key="4">
    <source>
        <dbReference type="PROSITE" id="PS51379"/>
    </source>
</evidence>
<dbReference type="OrthoDB" id="9769677at2"/>
<proteinExistence type="predicted"/>
<dbReference type="PANTHER" id="PTHR43255:SF2">
    <property type="entry name" value="HETERODISULFIDE REDUCTASE RELATED PROTEIN"/>
    <property type="match status" value="1"/>
</dbReference>
<dbReference type="Gene3D" id="1.10.1060.10">
    <property type="entry name" value="Alpha-helical ferredoxin"/>
    <property type="match status" value="1"/>
</dbReference>
<dbReference type="RefSeq" id="WP_084067667.1">
    <property type="nucleotide sequence ID" value="NZ_FWXY01000005.1"/>
</dbReference>
<feature type="domain" description="4Fe-4S ferredoxin-type" evidence="4">
    <location>
        <begin position="3"/>
        <end position="35"/>
    </location>
</feature>
<dbReference type="Proteomes" id="UP000192418">
    <property type="component" value="Unassembled WGS sequence"/>
</dbReference>
<dbReference type="STRING" id="1121400.SAMN02746065_105137"/>
<evidence type="ECO:0000256" key="3">
    <source>
        <dbReference type="ARBA" id="ARBA00023014"/>
    </source>
</evidence>
<name>A0A1W2AJC7_9BACT</name>
<reference evidence="5 6" key="1">
    <citation type="submission" date="2017-04" db="EMBL/GenBank/DDBJ databases">
        <authorList>
            <person name="Afonso C.L."/>
            <person name="Miller P.J."/>
            <person name="Scott M.A."/>
            <person name="Spackman E."/>
            <person name="Goraichik I."/>
            <person name="Dimitrov K.M."/>
            <person name="Suarez D.L."/>
            <person name="Swayne D.E."/>
        </authorList>
    </citation>
    <scope>NUCLEOTIDE SEQUENCE [LARGE SCALE GENOMIC DNA]</scope>
    <source>
        <strain evidence="5 6">DSM 3385</strain>
    </source>
</reference>
<evidence type="ECO:0000313" key="5">
    <source>
        <dbReference type="EMBL" id="SMC60743.1"/>
    </source>
</evidence>
<dbReference type="InterPro" id="IPR051460">
    <property type="entry name" value="HdrC_iron-sulfur_subunit"/>
</dbReference>
<dbReference type="Pfam" id="PF13534">
    <property type="entry name" value="Fer4_17"/>
    <property type="match status" value="1"/>
</dbReference>
<accession>A0A1W2AJC7</accession>
<dbReference type="AlphaFoldDB" id="A0A1W2AJC7"/>
<gene>
    <name evidence="5" type="ORF">SAMN02746065_105137</name>
</gene>
<dbReference type="SUPFAM" id="SSF46548">
    <property type="entry name" value="alpha-helical ferredoxin"/>
    <property type="match status" value="1"/>
</dbReference>
<dbReference type="InterPro" id="IPR017900">
    <property type="entry name" value="4Fe4S_Fe_S_CS"/>
</dbReference>
<protein>
    <submittedName>
        <fullName evidence="5">Heterodisulfide reductase subunit C</fullName>
    </submittedName>
</protein>
<evidence type="ECO:0000256" key="2">
    <source>
        <dbReference type="ARBA" id="ARBA00023004"/>
    </source>
</evidence>
<keyword evidence="1" id="KW-0479">Metal-binding</keyword>
<keyword evidence="3" id="KW-0411">Iron-sulfur</keyword>
<dbReference type="GO" id="GO:0051536">
    <property type="term" value="F:iron-sulfur cluster binding"/>
    <property type="evidence" value="ECO:0007669"/>
    <property type="project" value="UniProtKB-KW"/>
</dbReference>
<dbReference type="InterPro" id="IPR009051">
    <property type="entry name" value="Helical_ferredxn"/>
</dbReference>
<dbReference type="PROSITE" id="PS00198">
    <property type="entry name" value="4FE4S_FER_1"/>
    <property type="match status" value="2"/>
</dbReference>
<organism evidence="5 6">
    <name type="scientific">Desulfocicer vacuolatum DSM 3385</name>
    <dbReference type="NCBI Taxonomy" id="1121400"/>
    <lineage>
        <taxon>Bacteria</taxon>
        <taxon>Pseudomonadati</taxon>
        <taxon>Thermodesulfobacteriota</taxon>
        <taxon>Desulfobacteria</taxon>
        <taxon>Desulfobacterales</taxon>
        <taxon>Desulfobacteraceae</taxon>
        <taxon>Desulfocicer</taxon>
    </lineage>
</organism>
<dbReference type="EMBL" id="FWXY01000005">
    <property type="protein sequence ID" value="SMC60743.1"/>
    <property type="molecule type" value="Genomic_DNA"/>
</dbReference>
<sequence>MITTTHIKELLSTCMQCGTCTASCPNAFAMDMPPRKLWRLVLMDRTEDIFNSNTFALCSTCYFCTLRCPRGLPLTRAMSLLKEQAFKAKTPGYKKGTAFYGSFMESVRRHGRVRETEFMTLYFMAMKNPLLPLEFTGIGLKLMKKNKVAIQLPSRADGSNLDRLFQKVREIEDRA</sequence>
<dbReference type="PROSITE" id="PS51379">
    <property type="entry name" value="4FE4S_FER_2"/>
    <property type="match status" value="1"/>
</dbReference>
<dbReference type="PANTHER" id="PTHR43255">
    <property type="entry name" value="IRON-SULFUR-BINDING OXIDOREDUCTASE FADF-RELATED-RELATED"/>
    <property type="match status" value="1"/>
</dbReference>